<evidence type="ECO:0000256" key="3">
    <source>
        <dbReference type="ARBA" id="ARBA00022729"/>
    </source>
</evidence>
<protein>
    <submittedName>
        <fullName evidence="9 10">SusD family</fullName>
    </submittedName>
</protein>
<dbReference type="Proteomes" id="UP000095606">
    <property type="component" value="Unassembled WGS sequence"/>
</dbReference>
<evidence type="ECO:0000256" key="4">
    <source>
        <dbReference type="ARBA" id="ARBA00023136"/>
    </source>
</evidence>
<keyword evidence="4" id="KW-0472">Membrane</keyword>
<gene>
    <name evidence="9" type="ORF">ERS852461_00064</name>
    <name evidence="10" type="ORF">NXY30_09240</name>
</gene>
<organism evidence="9 11">
    <name type="scientific">Bacteroides faecis</name>
    <dbReference type="NCBI Taxonomy" id="674529"/>
    <lineage>
        <taxon>Bacteria</taxon>
        <taxon>Pseudomonadati</taxon>
        <taxon>Bacteroidota</taxon>
        <taxon>Bacteroidia</taxon>
        <taxon>Bacteroidales</taxon>
        <taxon>Bacteroidaceae</taxon>
        <taxon>Bacteroides</taxon>
    </lineage>
</organism>
<dbReference type="InterPro" id="IPR012944">
    <property type="entry name" value="SusD_RagB_dom"/>
</dbReference>
<evidence type="ECO:0000259" key="8">
    <source>
        <dbReference type="Pfam" id="PF14322"/>
    </source>
</evidence>
<evidence type="ECO:0000256" key="5">
    <source>
        <dbReference type="ARBA" id="ARBA00023237"/>
    </source>
</evidence>
<accession>A0A174EDL2</accession>
<dbReference type="Pfam" id="PF14322">
    <property type="entry name" value="SusD-like_3"/>
    <property type="match status" value="1"/>
</dbReference>
<evidence type="ECO:0000313" key="12">
    <source>
        <dbReference type="Proteomes" id="UP001060104"/>
    </source>
</evidence>
<dbReference type="RefSeq" id="WP_055268743.1">
    <property type="nucleotide sequence ID" value="NZ_CAXKYA010000001.1"/>
</dbReference>
<dbReference type="GO" id="GO:0009279">
    <property type="term" value="C:cell outer membrane"/>
    <property type="evidence" value="ECO:0007669"/>
    <property type="project" value="UniProtKB-SubCell"/>
</dbReference>
<evidence type="ECO:0000256" key="2">
    <source>
        <dbReference type="ARBA" id="ARBA00006275"/>
    </source>
</evidence>
<evidence type="ECO:0000313" key="10">
    <source>
        <dbReference type="EMBL" id="UVQ76528.1"/>
    </source>
</evidence>
<dbReference type="SUPFAM" id="SSF48452">
    <property type="entry name" value="TPR-like"/>
    <property type="match status" value="1"/>
</dbReference>
<dbReference type="InterPro" id="IPR033985">
    <property type="entry name" value="SusD-like_N"/>
</dbReference>
<sequence>MKKKHILAATLIGAMGLVFSSCSDYLSVERYFGDRQNEERIFKSRDYTEQWLAQAYLYLTGENMDIAEKDHCLTNFADDMYYGDRGEEYREFIHGEYNESRFQGSWLQSYAGIRQASILIDNVDINEDYTPEEIKDVKAQARFLRAYMYWLLLRKYGPVPVLPESAIDYNASYDDLSLPRNSYDECVDFISKEMLLAAQDLPYKRDIINIGRPTKGAALAVRAKAYLYAASPLMNGNSEMADFVDDKGRNLISQTPDNSKWATAAAAALDVINLKNNGQSVYKLYTAAKRNEGSDAYPKTVVPPFNEKYSHKNFPEGWADIDPFESYRSLFNGDLYASENPELIFTRGQNNTDIANMVRHQLPTSAGGYNCHGVTGKQCDAYETNTGEPFDRKKHLKGYVSEAEANNGTYPHLRKGVNLEYANREPRFYASVAFNGAFWSFSSATNAEYRYRQIWYYRGNSDGRNDSQLWLRNGIGMMKYVSPKDIQNNGGTVYPKVEPAIRYADILLMYAEALNECDSHYPVSSWDGSTTYDIYRNTTEMSKAVSQVRIRAGVPDFAEDVYLSQDAFRTSLKHERQIELFAENQRYYDLRRWKDAPTEQIEQVYGCNTLMPAEQADLFHTQVEVPSLRSTFSRKMYFWPISHDELKKNNRLTQAPGWTSYD</sequence>
<name>A0A174EDL2_9BACE</name>
<comment type="subcellular location">
    <subcellularLocation>
        <location evidence="1">Cell outer membrane</location>
    </subcellularLocation>
</comment>
<evidence type="ECO:0000256" key="1">
    <source>
        <dbReference type="ARBA" id="ARBA00004442"/>
    </source>
</evidence>
<comment type="similarity">
    <text evidence="2">Belongs to the SusD family.</text>
</comment>
<dbReference type="InterPro" id="IPR011990">
    <property type="entry name" value="TPR-like_helical_dom_sf"/>
</dbReference>
<dbReference type="AlphaFoldDB" id="A0A174EDL2"/>
<evidence type="ECO:0000259" key="7">
    <source>
        <dbReference type="Pfam" id="PF07980"/>
    </source>
</evidence>
<dbReference type="PROSITE" id="PS51257">
    <property type="entry name" value="PROKAR_LIPOPROTEIN"/>
    <property type="match status" value="1"/>
</dbReference>
<dbReference type="EMBL" id="CP103141">
    <property type="protein sequence ID" value="UVQ76528.1"/>
    <property type="molecule type" value="Genomic_DNA"/>
</dbReference>
<feature type="domain" description="RagB/SusD" evidence="7">
    <location>
        <begin position="341"/>
        <end position="658"/>
    </location>
</feature>
<feature type="signal peptide" evidence="6">
    <location>
        <begin position="1"/>
        <end position="20"/>
    </location>
</feature>
<dbReference type="Gene3D" id="1.25.40.390">
    <property type="match status" value="1"/>
</dbReference>
<dbReference type="GeneID" id="69588747"/>
<reference evidence="10" key="2">
    <citation type="submission" date="2022-08" db="EMBL/GenBank/DDBJ databases">
        <title>Genome Sequencing of Bacteroides fragilis Group Isolates with Nanopore Technology.</title>
        <authorList>
            <person name="Tisza M.J."/>
            <person name="Smith D."/>
            <person name="Dekker J.P."/>
        </authorList>
    </citation>
    <scope>NUCLEOTIDE SEQUENCE</scope>
    <source>
        <strain evidence="10">BFG-527</strain>
    </source>
</reference>
<evidence type="ECO:0000313" key="9">
    <source>
        <dbReference type="EMBL" id="CUO34686.1"/>
    </source>
</evidence>
<evidence type="ECO:0000256" key="6">
    <source>
        <dbReference type="SAM" id="SignalP"/>
    </source>
</evidence>
<reference evidence="9 11" key="1">
    <citation type="submission" date="2015-09" db="EMBL/GenBank/DDBJ databases">
        <authorList>
            <consortium name="Pathogen Informatics"/>
        </authorList>
    </citation>
    <scope>NUCLEOTIDE SEQUENCE [LARGE SCALE GENOMIC DNA]</scope>
    <source>
        <strain evidence="9 11">2789STDY5834846</strain>
    </source>
</reference>
<dbReference type="Pfam" id="PF07980">
    <property type="entry name" value="SusD_RagB"/>
    <property type="match status" value="1"/>
</dbReference>
<evidence type="ECO:0000313" key="11">
    <source>
        <dbReference type="Proteomes" id="UP000095606"/>
    </source>
</evidence>
<keyword evidence="3 6" id="KW-0732">Signal</keyword>
<feature type="chain" id="PRO_5008020660" evidence="6">
    <location>
        <begin position="21"/>
        <end position="662"/>
    </location>
</feature>
<feature type="domain" description="SusD-like N-terminal" evidence="8">
    <location>
        <begin position="63"/>
        <end position="227"/>
    </location>
</feature>
<dbReference type="EMBL" id="CZAE01000001">
    <property type="protein sequence ID" value="CUO34686.1"/>
    <property type="molecule type" value="Genomic_DNA"/>
</dbReference>
<keyword evidence="12" id="KW-1185">Reference proteome</keyword>
<keyword evidence="5" id="KW-0998">Cell outer membrane</keyword>
<proteinExistence type="inferred from homology"/>
<dbReference type="Proteomes" id="UP001060104">
    <property type="component" value="Chromosome"/>
</dbReference>